<reference evidence="7 9" key="2">
    <citation type="journal article" date="2013" name="Nature">
        <title>Insights into bilaterian evolution from three spiralian genomes.</title>
        <authorList>
            <person name="Simakov O."/>
            <person name="Marletaz F."/>
            <person name="Cho S.J."/>
            <person name="Edsinger-Gonzales E."/>
            <person name="Havlak P."/>
            <person name="Hellsten U."/>
            <person name="Kuo D.H."/>
            <person name="Larsson T."/>
            <person name="Lv J."/>
            <person name="Arendt D."/>
            <person name="Savage R."/>
            <person name="Osoegawa K."/>
            <person name="de Jong P."/>
            <person name="Grimwood J."/>
            <person name="Chapman J.A."/>
            <person name="Shapiro H."/>
            <person name="Aerts A."/>
            <person name="Otillar R.P."/>
            <person name="Terry A.Y."/>
            <person name="Boore J.L."/>
            <person name="Grigoriev I.V."/>
            <person name="Lindberg D.R."/>
            <person name="Seaver E.C."/>
            <person name="Weisblat D.A."/>
            <person name="Putnam N.H."/>
            <person name="Rokhsar D.S."/>
        </authorList>
    </citation>
    <scope>NUCLEOTIDE SEQUENCE</scope>
    <source>
        <strain evidence="7 9">I ESC-2004</strain>
    </source>
</reference>
<dbReference type="EMBL" id="KB310502">
    <property type="protein sequence ID" value="ELT91430.1"/>
    <property type="molecule type" value="Genomic_DNA"/>
</dbReference>
<dbReference type="STRING" id="283909.R7V0D6"/>
<evidence type="ECO:0000256" key="3">
    <source>
        <dbReference type="ARBA" id="ARBA00023274"/>
    </source>
</evidence>
<dbReference type="EnsemblMetazoa" id="CapteT200615">
    <property type="protein sequence ID" value="CapteP200615"/>
    <property type="gene ID" value="CapteG200615"/>
</dbReference>
<dbReference type="OrthoDB" id="10251781at2759"/>
<dbReference type="SUPFAM" id="SSF74731">
    <property type="entry name" value="Ribosomal protein L20"/>
    <property type="match status" value="1"/>
</dbReference>
<keyword evidence="3" id="KW-0687">Ribonucleoprotein</keyword>
<dbReference type="PRINTS" id="PR00062">
    <property type="entry name" value="RIBOSOMALL20"/>
</dbReference>
<dbReference type="Proteomes" id="UP000014760">
    <property type="component" value="Unassembled WGS sequence"/>
</dbReference>
<dbReference type="GO" id="GO:0005840">
    <property type="term" value="C:ribosome"/>
    <property type="evidence" value="ECO:0007669"/>
    <property type="project" value="UniProtKB-KW"/>
</dbReference>
<sequence>MVFLSLPLFSRSKRLVMGSNRFYKIQQMLRFTWHYRHRGRNCYSIGIRNMRRALRYSTMWRKLKKIQQTELFNQRLEAAANEHNMNRVPFMEGLARSQIQLDRKVLTDLAIYEPRTFQSLTDVSKKRLSEEGMSGMMQIMPRKDVITQQSLRKWSAYYKARK</sequence>
<reference evidence="8" key="3">
    <citation type="submission" date="2015-06" db="UniProtKB">
        <authorList>
            <consortium name="EnsemblMetazoa"/>
        </authorList>
    </citation>
    <scope>IDENTIFICATION</scope>
</reference>
<dbReference type="OMA" id="GRRKNVW"/>
<dbReference type="EMBL" id="AMQN01031153">
    <property type="status" value="NOT_ANNOTATED_CDS"/>
    <property type="molecule type" value="Genomic_DNA"/>
</dbReference>
<dbReference type="EMBL" id="KB298496">
    <property type="protein sequence ID" value="ELU09131.1"/>
    <property type="molecule type" value="Genomic_DNA"/>
</dbReference>
<dbReference type="PANTHER" id="PTHR10986">
    <property type="entry name" value="39S RIBOSOMAL PROTEIN L20"/>
    <property type="match status" value="1"/>
</dbReference>
<accession>R7V0D6</accession>
<dbReference type="HOGENOM" id="CLU_123265_1_1_1"/>
<dbReference type="GO" id="GO:0003735">
    <property type="term" value="F:structural constituent of ribosome"/>
    <property type="evidence" value="ECO:0007669"/>
    <property type="project" value="InterPro"/>
</dbReference>
<keyword evidence="9" id="KW-1185">Reference proteome</keyword>
<dbReference type="GO" id="GO:0006412">
    <property type="term" value="P:translation"/>
    <property type="evidence" value="ECO:0007669"/>
    <property type="project" value="InterPro"/>
</dbReference>
<dbReference type="InterPro" id="IPR005813">
    <property type="entry name" value="Ribosomal_bL20"/>
</dbReference>
<dbReference type="GO" id="GO:0019843">
    <property type="term" value="F:rRNA binding"/>
    <property type="evidence" value="ECO:0007669"/>
    <property type="project" value="InterPro"/>
</dbReference>
<organism evidence="7">
    <name type="scientific">Capitella teleta</name>
    <name type="common">Polychaete worm</name>
    <dbReference type="NCBI Taxonomy" id="283909"/>
    <lineage>
        <taxon>Eukaryota</taxon>
        <taxon>Metazoa</taxon>
        <taxon>Spiralia</taxon>
        <taxon>Lophotrochozoa</taxon>
        <taxon>Annelida</taxon>
        <taxon>Polychaeta</taxon>
        <taxon>Sedentaria</taxon>
        <taxon>Scolecida</taxon>
        <taxon>Capitellidae</taxon>
        <taxon>Capitella</taxon>
    </lineage>
</organism>
<reference evidence="9" key="1">
    <citation type="submission" date="2012-12" db="EMBL/GenBank/DDBJ databases">
        <authorList>
            <person name="Hellsten U."/>
            <person name="Grimwood J."/>
            <person name="Chapman J.A."/>
            <person name="Shapiro H."/>
            <person name="Aerts A."/>
            <person name="Otillar R.P."/>
            <person name="Terry A.Y."/>
            <person name="Boore J.L."/>
            <person name="Simakov O."/>
            <person name="Marletaz F."/>
            <person name="Cho S.-J."/>
            <person name="Edsinger-Gonzales E."/>
            <person name="Havlak P."/>
            <person name="Kuo D.-H."/>
            <person name="Larsson T."/>
            <person name="Lv J."/>
            <person name="Arendt D."/>
            <person name="Savage R."/>
            <person name="Osoegawa K."/>
            <person name="de Jong P."/>
            <person name="Lindberg D.R."/>
            <person name="Seaver E.C."/>
            <person name="Weisblat D.A."/>
            <person name="Putnam N.H."/>
            <person name="Grigoriev I.V."/>
            <person name="Rokhsar D.S."/>
        </authorList>
    </citation>
    <scope>NUCLEOTIDE SEQUENCE</scope>
    <source>
        <strain evidence="9">I ESC-2004</strain>
    </source>
</reference>
<dbReference type="FunFam" id="1.10.1900.20:FF:000001">
    <property type="entry name" value="50S ribosomal protein L20"/>
    <property type="match status" value="1"/>
</dbReference>
<dbReference type="AlphaFoldDB" id="R7V0D6"/>
<comment type="similarity">
    <text evidence="1">Belongs to the bacterial ribosomal protein bL20 family.</text>
</comment>
<evidence type="ECO:0000313" key="8">
    <source>
        <dbReference type="EnsemblMetazoa" id="CapteP200615"/>
    </source>
</evidence>
<evidence type="ECO:0000313" key="9">
    <source>
        <dbReference type="Proteomes" id="UP000014760"/>
    </source>
</evidence>
<protein>
    <recommendedName>
        <fullName evidence="4">Large ribosomal subunit protein bL20m</fullName>
    </recommendedName>
    <alternativeName>
        <fullName evidence="5">39S ribosomal protein L20, mitochondrial</fullName>
    </alternativeName>
</protein>
<evidence type="ECO:0000256" key="1">
    <source>
        <dbReference type="ARBA" id="ARBA00007698"/>
    </source>
</evidence>
<dbReference type="GO" id="GO:1990904">
    <property type="term" value="C:ribonucleoprotein complex"/>
    <property type="evidence" value="ECO:0007669"/>
    <property type="project" value="UniProtKB-KW"/>
</dbReference>
<name>R7V0D6_CAPTE</name>
<dbReference type="Pfam" id="PF00453">
    <property type="entry name" value="Ribosomal_L20"/>
    <property type="match status" value="1"/>
</dbReference>
<dbReference type="EMBL" id="AMQN01006496">
    <property type="status" value="NOT_ANNOTATED_CDS"/>
    <property type="molecule type" value="Genomic_DNA"/>
</dbReference>
<evidence type="ECO:0000256" key="4">
    <source>
        <dbReference type="ARBA" id="ARBA00072767"/>
    </source>
</evidence>
<gene>
    <name evidence="6" type="ORF">CAPTEDRAFT_200615</name>
    <name evidence="7" type="ORF">CAPTEDRAFT_228812</name>
</gene>
<keyword evidence="2" id="KW-0689">Ribosomal protein</keyword>
<dbReference type="Gene3D" id="1.10.1900.20">
    <property type="entry name" value="Ribosomal protein L20"/>
    <property type="match status" value="1"/>
</dbReference>
<evidence type="ECO:0000313" key="7">
    <source>
        <dbReference type="EMBL" id="ELU09131.1"/>
    </source>
</evidence>
<evidence type="ECO:0000313" key="6">
    <source>
        <dbReference type="EMBL" id="ELT91430.1"/>
    </source>
</evidence>
<dbReference type="FunCoup" id="R7V0D6">
    <property type="interactions" value="468"/>
</dbReference>
<proteinExistence type="inferred from homology"/>
<dbReference type="InterPro" id="IPR035566">
    <property type="entry name" value="Ribosomal_protein_bL20_C"/>
</dbReference>
<evidence type="ECO:0000256" key="2">
    <source>
        <dbReference type="ARBA" id="ARBA00022980"/>
    </source>
</evidence>
<evidence type="ECO:0000256" key="5">
    <source>
        <dbReference type="ARBA" id="ARBA00076245"/>
    </source>
</evidence>
<dbReference type="EnsemblMetazoa" id="CapteT228812">
    <property type="protein sequence ID" value="CapteP228812"/>
    <property type="gene ID" value="CapteG228812"/>
</dbReference>